<evidence type="ECO:0000256" key="3">
    <source>
        <dbReference type="ARBA" id="ARBA00022989"/>
    </source>
</evidence>
<feature type="transmembrane region" description="Helical" evidence="7">
    <location>
        <begin position="184"/>
        <end position="202"/>
    </location>
</feature>
<feature type="region of interest" description="Disordered" evidence="6">
    <location>
        <begin position="1"/>
        <end position="38"/>
    </location>
</feature>
<dbReference type="AlphaFoldDB" id="A0A0M0FCV3"/>
<comment type="subcellular location">
    <subcellularLocation>
        <location evidence="1">Membrane</location>
    </subcellularLocation>
</comment>
<dbReference type="PANTHER" id="PTHR10806:SF6">
    <property type="entry name" value="SIGNAL PEPTIDASE COMPLEX CATALYTIC SUBUNIT SEC11"/>
    <property type="match status" value="1"/>
</dbReference>
<reference evidence="8 9" key="1">
    <citation type="journal article" date="2015" name="Sci. Rep.">
        <title>Functional and structural properties of a novel cellulosome-like multienzyme complex: efficient glycoside hydrolysis of water-insoluble 7-xylosyl-10-deacetylpaclitaxel.</title>
        <authorList>
            <person name="Dou T.Y."/>
            <person name="Luan H.W."/>
            <person name="Ge G.B."/>
            <person name="Dong M.M."/>
            <person name="Zou H.F."/>
            <person name="He Y.Q."/>
            <person name="Cui P."/>
            <person name="Wang J.Y."/>
            <person name="Hao D.C."/>
            <person name="Yang S.L."/>
            <person name="Yang L."/>
        </authorList>
    </citation>
    <scope>NUCLEOTIDE SEQUENCE [LARGE SCALE GENOMIC DNA]</scope>
    <source>
        <strain evidence="8 9">F16</strain>
    </source>
</reference>
<evidence type="ECO:0000256" key="5">
    <source>
        <dbReference type="NCBIfam" id="TIGR02228"/>
    </source>
</evidence>
<keyword evidence="9" id="KW-1185">Reference proteome</keyword>
<dbReference type="CDD" id="cd06530">
    <property type="entry name" value="S26_SPase_I"/>
    <property type="match status" value="1"/>
</dbReference>
<dbReference type="RefSeq" id="WP_053369440.1">
    <property type="nucleotide sequence ID" value="NZ_KQ435288.1"/>
</dbReference>
<dbReference type="PANTHER" id="PTHR10806">
    <property type="entry name" value="SIGNAL PEPTIDASE COMPLEX CATALYTIC SUBUNIT SEC11"/>
    <property type="match status" value="1"/>
</dbReference>
<evidence type="ECO:0000313" key="8">
    <source>
        <dbReference type="EMBL" id="KON74991.1"/>
    </source>
</evidence>
<keyword evidence="3 7" id="KW-1133">Transmembrane helix</keyword>
<evidence type="ECO:0000256" key="2">
    <source>
        <dbReference type="ARBA" id="ARBA00022692"/>
    </source>
</evidence>
<dbReference type="EC" id="3.4.21.89" evidence="5"/>
<dbReference type="InterPro" id="IPR036286">
    <property type="entry name" value="LexA/Signal_pep-like_sf"/>
</dbReference>
<dbReference type="Proteomes" id="UP000037387">
    <property type="component" value="Unassembled WGS sequence"/>
</dbReference>
<organism evidence="8 9">
    <name type="scientific">Cellulosimicrobium cellulans F16</name>
    <dbReference type="NCBI Taxonomy" id="1350482"/>
    <lineage>
        <taxon>Bacteria</taxon>
        <taxon>Bacillati</taxon>
        <taxon>Actinomycetota</taxon>
        <taxon>Actinomycetes</taxon>
        <taxon>Micrococcales</taxon>
        <taxon>Promicromonosporaceae</taxon>
        <taxon>Cellulosimicrobium</taxon>
    </lineage>
</organism>
<feature type="compositionally biased region" description="Basic and acidic residues" evidence="6">
    <location>
        <begin position="1"/>
        <end position="12"/>
    </location>
</feature>
<dbReference type="GO" id="GO:0009003">
    <property type="term" value="F:signal peptidase activity"/>
    <property type="evidence" value="ECO:0007669"/>
    <property type="project" value="UniProtKB-EC"/>
</dbReference>
<evidence type="ECO:0000313" key="9">
    <source>
        <dbReference type="Proteomes" id="UP000037387"/>
    </source>
</evidence>
<dbReference type="PATRIC" id="fig|1350482.3.peg.656"/>
<evidence type="ECO:0000256" key="4">
    <source>
        <dbReference type="ARBA" id="ARBA00023136"/>
    </source>
</evidence>
<feature type="transmembrane region" description="Helical" evidence="7">
    <location>
        <begin position="47"/>
        <end position="69"/>
    </location>
</feature>
<dbReference type="GO" id="GO:0004252">
    <property type="term" value="F:serine-type endopeptidase activity"/>
    <property type="evidence" value="ECO:0007669"/>
    <property type="project" value="UniProtKB-UniRule"/>
</dbReference>
<gene>
    <name evidence="8" type="ORF">M768_03370</name>
</gene>
<keyword evidence="2 7" id="KW-0812">Transmembrane</keyword>
<comment type="caution">
    <text evidence="8">The sequence shown here is derived from an EMBL/GenBank/DDBJ whole genome shotgun (WGS) entry which is preliminary data.</text>
</comment>
<dbReference type="InterPro" id="IPR001733">
    <property type="entry name" value="Peptidase_S26B"/>
</dbReference>
<accession>A0A0M0FCV3</accession>
<evidence type="ECO:0000256" key="6">
    <source>
        <dbReference type="SAM" id="MobiDB-lite"/>
    </source>
</evidence>
<proteinExistence type="predicted"/>
<sequence>MSTSTDPRRAPQEVEISTYDATGGVPPESVPEPETAGPGRHPVLSGLWAGVTYGLLALVLLLAGLLIVVPRLAGGVPLTILSGSMEPSLPVGSLAVVVPVEPEDVRIGQIVTYLPNPDDPTAITHRVTGITHRPDGGLTFTVQGDANAAADAPVQDYQVRGRVLYAVPWLGYLNSAVNGDERSVGVYVVAGAFFLWALSLWWRAWRRRATVATDAPGTVIP</sequence>
<keyword evidence="4 7" id="KW-0472">Membrane</keyword>
<name>A0A0M0FCV3_CELCE</name>
<dbReference type="InterPro" id="IPR019533">
    <property type="entry name" value="Peptidase_S26"/>
</dbReference>
<dbReference type="GO" id="GO:0016020">
    <property type="term" value="C:membrane"/>
    <property type="evidence" value="ECO:0007669"/>
    <property type="project" value="UniProtKB-SubCell"/>
</dbReference>
<dbReference type="EMBL" id="ATNL01000006">
    <property type="protein sequence ID" value="KON74991.1"/>
    <property type="molecule type" value="Genomic_DNA"/>
</dbReference>
<dbReference type="NCBIfam" id="TIGR02228">
    <property type="entry name" value="sigpep_I_arch"/>
    <property type="match status" value="1"/>
</dbReference>
<protein>
    <recommendedName>
        <fullName evidence="5">Signal peptidase I</fullName>
        <ecNumber evidence="5">3.4.21.89</ecNumber>
    </recommendedName>
</protein>
<evidence type="ECO:0000256" key="7">
    <source>
        <dbReference type="SAM" id="Phobius"/>
    </source>
</evidence>
<dbReference type="GO" id="GO:0006465">
    <property type="term" value="P:signal peptide processing"/>
    <property type="evidence" value="ECO:0007669"/>
    <property type="project" value="UniProtKB-UniRule"/>
</dbReference>
<dbReference type="SUPFAM" id="SSF51306">
    <property type="entry name" value="LexA/Signal peptidase"/>
    <property type="match status" value="1"/>
</dbReference>
<evidence type="ECO:0000256" key="1">
    <source>
        <dbReference type="ARBA" id="ARBA00004370"/>
    </source>
</evidence>